<dbReference type="EMBL" id="FWFK01000008">
    <property type="protein sequence ID" value="SLN71219.1"/>
    <property type="molecule type" value="Genomic_DNA"/>
</dbReference>
<reference evidence="6 7" key="1">
    <citation type="submission" date="2017-03" db="EMBL/GenBank/DDBJ databases">
        <authorList>
            <person name="Afonso C.L."/>
            <person name="Miller P.J."/>
            <person name="Scott M.A."/>
            <person name="Spackman E."/>
            <person name="Goraichik I."/>
            <person name="Dimitrov K.M."/>
            <person name="Suarez D.L."/>
            <person name="Swayne D.E."/>
        </authorList>
    </citation>
    <scope>NUCLEOTIDE SEQUENCE [LARGE SCALE GENOMIC DNA]</scope>
    <source>
        <strain evidence="6 7">CECT 8625</strain>
    </source>
</reference>
<sequence>MEFRQLRYFVAVAEEGNIGRAALRLNVSQPPISRQIQALEHELGATLLYRTPKGVELTEAGRVFFEDAQKVLAHSKTAMDRTRAAHRGELGQLDVGFFGSTIYQAVPQALRAFRRDRPEIEVSLTRMGKAEQVHALREGRIHVGFGRYFNDTDGLVVEAISEERLYAVLPEDNVAPGQTQTEFSEIARLPVVLYPSGDRPSFADEIISLLRAAKVSFEVANVASDSSSALAMVACGSCCTIVPEAIAALSYPSVRYLPIADCDTRIPAACMYLERDRAPVLEEFLRVLRAIWVGQQSMSTDRDPTNSSSRSSR</sequence>
<dbReference type="Pfam" id="PF03466">
    <property type="entry name" value="LysR_substrate"/>
    <property type="match status" value="1"/>
</dbReference>
<feature type="domain" description="HTH lysR-type" evidence="5">
    <location>
        <begin position="1"/>
        <end position="58"/>
    </location>
</feature>
<dbReference type="PANTHER" id="PTHR30346">
    <property type="entry name" value="TRANSCRIPTIONAL DUAL REGULATOR HCAR-RELATED"/>
    <property type="match status" value="1"/>
</dbReference>
<dbReference type="FunFam" id="1.10.10.10:FF:000001">
    <property type="entry name" value="LysR family transcriptional regulator"/>
    <property type="match status" value="1"/>
</dbReference>
<evidence type="ECO:0000259" key="5">
    <source>
        <dbReference type="PROSITE" id="PS50931"/>
    </source>
</evidence>
<dbReference type="InterPro" id="IPR005119">
    <property type="entry name" value="LysR_subst-bd"/>
</dbReference>
<gene>
    <name evidence="6" type="primary">tfdS</name>
    <name evidence="6" type="ORF">ROJ8625_03709</name>
</gene>
<dbReference type="InterPro" id="IPR036388">
    <property type="entry name" value="WH-like_DNA-bd_sf"/>
</dbReference>
<evidence type="ECO:0000256" key="3">
    <source>
        <dbReference type="ARBA" id="ARBA00023125"/>
    </source>
</evidence>
<keyword evidence="7" id="KW-1185">Reference proteome</keyword>
<evidence type="ECO:0000256" key="2">
    <source>
        <dbReference type="ARBA" id="ARBA00023015"/>
    </source>
</evidence>
<dbReference type="SUPFAM" id="SSF46785">
    <property type="entry name" value="Winged helix' DNA-binding domain"/>
    <property type="match status" value="1"/>
</dbReference>
<dbReference type="Gene3D" id="3.40.190.10">
    <property type="entry name" value="Periplasmic binding protein-like II"/>
    <property type="match status" value="2"/>
</dbReference>
<protein>
    <submittedName>
        <fullName evidence="6">HTH-type transcriptional regulator TfdS</fullName>
    </submittedName>
</protein>
<dbReference type="Proteomes" id="UP000193570">
    <property type="component" value="Unassembled WGS sequence"/>
</dbReference>
<proteinExistence type="inferred from homology"/>
<comment type="similarity">
    <text evidence="1">Belongs to the LysR transcriptional regulatory family.</text>
</comment>
<dbReference type="RefSeq" id="WP_234984314.1">
    <property type="nucleotide sequence ID" value="NZ_FWFK01000008.1"/>
</dbReference>
<evidence type="ECO:0000313" key="6">
    <source>
        <dbReference type="EMBL" id="SLN71219.1"/>
    </source>
</evidence>
<evidence type="ECO:0000256" key="4">
    <source>
        <dbReference type="ARBA" id="ARBA00023163"/>
    </source>
</evidence>
<dbReference type="InterPro" id="IPR036390">
    <property type="entry name" value="WH_DNA-bd_sf"/>
</dbReference>
<dbReference type="GO" id="GO:0003700">
    <property type="term" value="F:DNA-binding transcription factor activity"/>
    <property type="evidence" value="ECO:0007669"/>
    <property type="project" value="InterPro"/>
</dbReference>
<keyword evidence="2" id="KW-0805">Transcription regulation</keyword>
<accession>A0A1X7A5N2</accession>
<dbReference type="SUPFAM" id="SSF53850">
    <property type="entry name" value="Periplasmic binding protein-like II"/>
    <property type="match status" value="1"/>
</dbReference>
<evidence type="ECO:0000313" key="7">
    <source>
        <dbReference type="Proteomes" id="UP000193570"/>
    </source>
</evidence>
<evidence type="ECO:0000256" key="1">
    <source>
        <dbReference type="ARBA" id="ARBA00009437"/>
    </source>
</evidence>
<dbReference type="PRINTS" id="PR00039">
    <property type="entry name" value="HTHLYSR"/>
</dbReference>
<name>A0A1X7A5N2_9RHOB</name>
<dbReference type="AlphaFoldDB" id="A0A1X7A5N2"/>
<dbReference type="Pfam" id="PF00126">
    <property type="entry name" value="HTH_1"/>
    <property type="match status" value="1"/>
</dbReference>
<organism evidence="6 7">
    <name type="scientific">Roseivivax jejudonensis</name>
    <dbReference type="NCBI Taxonomy" id="1529041"/>
    <lineage>
        <taxon>Bacteria</taxon>
        <taxon>Pseudomonadati</taxon>
        <taxon>Pseudomonadota</taxon>
        <taxon>Alphaproteobacteria</taxon>
        <taxon>Rhodobacterales</taxon>
        <taxon>Roseobacteraceae</taxon>
        <taxon>Roseivivax</taxon>
    </lineage>
</organism>
<dbReference type="PANTHER" id="PTHR30346:SF17">
    <property type="entry name" value="LYSR FAMILY TRANSCRIPTIONAL REGULATOR"/>
    <property type="match status" value="1"/>
</dbReference>
<keyword evidence="4" id="KW-0804">Transcription</keyword>
<dbReference type="GO" id="GO:0032993">
    <property type="term" value="C:protein-DNA complex"/>
    <property type="evidence" value="ECO:0007669"/>
    <property type="project" value="TreeGrafter"/>
</dbReference>
<dbReference type="GO" id="GO:0003677">
    <property type="term" value="F:DNA binding"/>
    <property type="evidence" value="ECO:0007669"/>
    <property type="project" value="UniProtKB-KW"/>
</dbReference>
<dbReference type="Gene3D" id="1.10.10.10">
    <property type="entry name" value="Winged helix-like DNA-binding domain superfamily/Winged helix DNA-binding domain"/>
    <property type="match status" value="1"/>
</dbReference>
<dbReference type="PROSITE" id="PS50931">
    <property type="entry name" value="HTH_LYSR"/>
    <property type="match status" value="1"/>
</dbReference>
<keyword evidence="3" id="KW-0238">DNA-binding</keyword>
<dbReference type="InterPro" id="IPR000847">
    <property type="entry name" value="LysR_HTH_N"/>
</dbReference>